<name>A0A975CMH3_9FLAO</name>
<dbReference type="RefSeq" id="WP_208076820.1">
    <property type="nucleotide sequence ID" value="NZ_CP071869.1"/>
</dbReference>
<reference evidence="1 2" key="1">
    <citation type="submission" date="2021-03" db="EMBL/GenBank/DDBJ databases">
        <title>Complete genome of Polaribacter_sp.SM13.</title>
        <authorList>
            <person name="Jeong S.W."/>
            <person name="Bae J.W."/>
        </authorList>
    </citation>
    <scope>NUCLEOTIDE SEQUENCE [LARGE SCALE GENOMIC DNA]</scope>
    <source>
        <strain evidence="1 2">SM13</strain>
    </source>
</reference>
<evidence type="ECO:0000313" key="2">
    <source>
        <dbReference type="Proteomes" id="UP000663920"/>
    </source>
</evidence>
<evidence type="ECO:0000313" key="1">
    <source>
        <dbReference type="EMBL" id="QTE21260.1"/>
    </source>
</evidence>
<organism evidence="1 2">
    <name type="scientific">Polaribacter cellanae</name>
    <dbReference type="NCBI Taxonomy" id="2818493"/>
    <lineage>
        <taxon>Bacteria</taxon>
        <taxon>Pseudomonadati</taxon>
        <taxon>Bacteroidota</taxon>
        <taxon>Flavobacteriia</taxon>
        <taxon>Flavobacteriales</taxon>
        <taxon>Flavobacteriaceae</taxon>
    </lineage>
</organism>
<sequence>MGLISIINFNSCKNKEKKETKSSSKKTETIIEKMEDSTKEIENSVKRVTPSAEKKIINTDEKTKYNKFTITENSVNGIQTWNYSFLLNNTAFNTYKVDESKIKPSTKIKKITIRK</sequence>
<protein>
    <submittedName>
        <fullName evidence="1">Uncharacterized protein</fullName>
    </submittedName>
</protein>
<dbReference type="KEGG" id="pcea:J3359_10475"/>
<proteinExistence type="predicted"/>
<dbReference type="Proteomes" id="UP000663920">
    <property type="component" value="Chromosome"/>
</dbReference>
<accession>A0A975CMH3</accession>
<dbReference type="AlphaFoldDB" id="A0A975CMH3"/>
<gene>
    <name evidence="1" type="ORF">J3359_10475</name>
</gene>
<dbReference type="EMBL" id="CP071869">
    <property type="protein sequence ID" value="QTE21260.1"/>
    <property type="molecule type" value="Genomic_DNA"/>
</dbReference>
<keyword evidence="2" id="KW-1185">Reference proteome</keyword>